<dbReference type="EMBL" id="QLLR01000008">
    <property type="protein sequence ID" value="RAJ31599.1"/>
    <property type="molecule type" value="Genomic_DNA"/>
</dbReference>
<sequence>MVNYGAAENHGKSRRELKFFDVFLIYKRIFIMAKAWYLYNGSGDPNSSISYTLYNPLDLTAVAPCPDGCRLCAIKSNTGPGRPVSPLSNNVRTYLSNFFIAQKAQPPFTRAVYVVGKAPC</sequence>
<reference evidence="1 2" key="1">
    <citation type="submission" date="2018-06" db="EMBL/GenBank/DDBJ databases">
        <title>Genomic Encyclopedia of Archaeal and Bacterial Type Strains, Phase II (KMG-II): from individual species to whole genera.</title>
        <authorList>
            <person name="Goeker M."/>
        </authorList>
    </citation>
    <scope>NUCLEOTIDE SEQUENCE [LARGE SCALE GENOMIC DNA]</scope>
    <source>
        <strain evidence="1 2">DSM 14825</strain>
    </source>
</reference>
<dbReference type="Proteomes" id="UP000249754">
    <property type="component" value="Unassembled WGS sequence"/>
</dbReference>
<gene>
    <name evidence="1" type="ORF">LY11_02098</name>
</gene>
<evidence type="ECO:0000313" key="2">
    <source>
        <dbReference type="Proteomes" id="UP000249754"/>
    </source>
</evidence>
<protein>
    <submittedName>
        <fullName evidence="1">Uncharacterized protein</fullName>
    </submittedName>
</protein>
<comment type="caution">
    <text evidence="1">The sequence shown here is derived from an EMBL/GenBank/DDBJ whole genome shotgun (WGS) entry which is preliminary data.</text>
</comment>
<dbReference type="AlphaFoldDB" id="A0A327SRR4"/>
<evidence type="ECO:0000313" key="1">
    <source>
        <dbReference type="EMBL" id="RAJ31599.1"/>
    </source>
</evidence>
<organism evidence="1 2">
    <name type="scientific">Pedobacter cryoconitis</name>
    <dbReference type="NCBI Taxonomy" id="188932"/>
    <lineage>
        <taxon>Bacteria</taxon>
        <taxon>Pseudomonadati</taxon>
        <taxon>Bacteroidota</taxon>
        <taxon>Sphingobacteriia</taxon>
        <taxon>Sphingobacteriales</taxon>
        <taxon>Sphingobacteriaceae</taxon>
        <taxon>Pedobacter</taxon>
    </lineage>
</organism>
<name>A0A327SRR4_9SPHI</name>
<proteinExistence type="predicted"/>
<accession>A0A327SRR4</accession>